<keyword evidence="3" id="KW-1185">Reference proteome</keyword>
<dbReference type="STRING" id="1685010.A0O34_09125"/>
<evidence type="ECO:0000313" key="2">
    <source>
        <dbReference type="EMBL" id="ANF50673.1"/>
    </source>
</evidence>
<keyword evidence="1" id="KW-0732">Signal</keyword>
<protein>
    <recommendedName>
        <fullName evidence="4">Secretion protein</fullName>
    </recommendedName>
</protein>
<organism evidence="2 3">
    <name type="scientific">Chryseobacterium glaciei</name>
    <dbReference type="NCBI Taxonomy" id="1685010"/>
    <lineage>
        <taxon>Bacteria</taxon>
        <taxon>Pseudomonadati</taxon>
        <taxon>Bacteroidota</taxon>
        <taxon>Flavobacteriia</taxon>
        <taxon>Flavobacteriales</taxon>
        <taxon>Weeksellaceae</taxon>
        <taxon>Chryseobacterium group</taxon>
        <taxon>Chryseobacterium</taxon>
    </lineage>
</organism>
<dbReference type="KEGG" id="chh:A0O34_09125"/>
<evidence type="ECO:0000256" key="1">
    <source>
        <dbReference type="SAM" id="SignalP"/>
    </source>
</evidence>
<evidence type="ECO:0000313" key="3">
    <source>
        <dbReference type="Proteomes" id="UP000077824"/>
    </source>
</evidence>
<sequence>MKKLLLLASFAVSFCVSAQDLYIQNYTDTVIQYVVWRLNPLNTSVNCISPYLQSSSSVTGMSTLTYSTSPGLVPVEALYSGNINTSNTFNPLFPQTPLIDTWTLDSNYANPYTLPSNPVPAAAISGSKWGGIKLGVQDQAGNNIGGYYSLGYSCGSPTALATFSGVINGTFFEVGGATWIVLY</sequence>
<dbReference type="AlphaFoldDB" id="A0A172XUI1"/>
<proteinExistence type="predicted"/>
<feature type="chain" id="PRO_5008003795" description="Secretion protein" evidence="1">
    <location>
        <begin position="19"/>
        <end position="183"/>
    </location>
</feature>
<dbReference type="EMBL" id="CP015199">
    <property type="protein sequence ID" value="ANF50673.1"/>
    <property type="molecule type" value="Genomic_DNA"/>
</dbReference>
<reference evidence="2 3" key="1">
    <citation type="submission" date="2016-04" db="EMBL/GenBank/DDBJ databases">
        <title>Complete Genome Sequence of Chryseobacterium sp. IHBB 10212.</title>
        <authorList>
            <person name="Pal M."/>
            <person name="Swarnkar M.K."/>
            <person name="Kaushal K."/>
            <person name="Chhibber S."/>
            <person name="Singh A.K."/>
            <person name="Gulati A."/>
        </authorList>
    </citation>
    <scope>NUCLEOTIDE SEQUENCE [LARGE SCALE GENOMIC DNA]</scope>
    <source>
        <strain evidence="2 3">IHBB 10212</strain>
    </source>
</reference>
<dbReference type="Proteomes" id="UP000077824">
    <property type="component" value="Chromosome"/>
</dbReference>
<dbReference type="RefSeq" id="WP_066753942.1">
    <property type="nucleotide sequence ID" value="NZ_CP015199.1"/>
</dbReference>
<dbReference type="OrthoDB" id="1248305at2"/>
<gene>
    <name evidence="2" type="ORF">A0O34_09125</name>
</gene>
<evidence type="ECO:0008006" key="4">
    <source>
        <dbReference type="Google" id="ProtNLM"/>
    </source>
</evidence>
<feature type="signal peptide" evidence="1">
    <location>
        <begin position="1"/>
        <end position="18"/>
    </location>
</feature>
<accession>A0A172XUI1</accession>
<name>A0A172XUI1_9FLAO</name>